<dbReference type="EMBL" id="GBXM01098466">
    <property type="protein sequence ID" value="JAH10111.1"/>
    <property type="molecule type" value="Transcribed_RNA"/>
</dbReference>
<sequence length="15" mass="1821">MNKRQFQYFLGGTQC</sequence>
<accession>A0A0E9PZN5</accession>
<reference evidence="1" key="1">
    <citation type="submission" date="2014-11" db="EMBL/GenBank/DDBJ databases">
        <authorList>
            <person name="Amaro Gonzalez C."/>
        </authorList>
    </citation>
    <scope>NUCLEOTIDE SEQUENCE</scope>
</reference>
<organism evidence="1">
    <name type="scientific">Anguilla anguilla</name>
    <name type="common">European freshwater eel</name>
    <name type="synonym">Muraena anguilla</name>
    <dbReference type="NCBI Taxonomy" id="7936"/>
    <lineage>
        <taxon>Eukaryota</taxon>
        <taxon>Metazoa</taxon>
        <taxon>Chordata</taxon>
        <taxon>Craniata</taxon>
        <taxon>Vertebrata</taxon>
        <taxon>Euteleostomi</taxon>
        <taxon>Actinopterygii</taxon>
        <taxon>Neopterygii</taxon>
        <taxon>Teleostei</taxon>
        <taxon>Anguilliformes</taxon>
        <taxon>Anguillidae</taxon>
        <taxon>Anguilla</taxon>
    </lineage>
</organism>
<evidence type="ECO:0000313" key="1">
    <source>
        <dbReference type="EMBL" id="JAH10111.1"/>
    </source>
</evidence>
<name>A0A0E9PZN5_ANGAN</name>
<protein>
    <submittedName>
        <fullName evidence="1">Uncharacterized protein</fullName>
    </submittedName>
</protein>
<proteinExistence type="predicted"/>
<reference evidence="1" key="2">
    <citation type="journal article" date="2015" name="Fish Shellfish Immunol.">
        <title>Early steps in the European eel (Anguilla anguilla)-Vibrio vulnificus interaction in the gills: Role of the RtxA13 toxin.</title>
        <authorList>
            <person name="Callol A."/>
            <person name="Pajuelo D."/>
            <person name="Ebbesson L."/>
            <person name="Teles M."/>
            <person name="MacKenzie S."/>
            <person name="Amaro C."/>
        </authorList>
    </citation>
    <scope>NUCLEOTIDE SEQUENCE</scope>
</reference>